<feature type="compositionally biased region" description="Polar residues" evidence="6">
    <location>
        <begin position="822"/>
        <end position="834"/>
    </location>
</feature>
<dbReference type="AlphaFoldDB" id="A0A1L9T366"/>
<dbReference type="Gene3D" id="3.40.395.10">
    <property type="entry name" value="Adenoviral Proteinase, Chain A"/>
    <property type="match status" value="1"/>
</dbReference>
<sequence length="1246" mass="139817">MQFIRAISDHLFSSPPQPRATSPPLLNPPLPSSNTASEPPVRNELASVPKGSEFALFDPFTEQLSPHSYANSFEPDRRSPSVRRLLRKSIPHPGLGMPKLSRERDPIRKGASSVDADEYRLLGGSKQQDPHGVPIIPGQTANAKKKNINIRGFRPHDSLSKGSRSSGPVRARGKEKEQYFSSPSRPKHSTNIPERSSKRRRVESPEETPKRRTTTGEEASDRSPARRSPSVIRLDARSPTPSQLSGQAKEQRDTDSGRASVHRTSDKDARNPKSSPKKSTNHHHRFSSDDEDLSFTRDAAKERQKGPTFTAEDFEFAPRKLPEQTSNLSVEIVKRPSIPDDSAAQSPPPRRTGKARAPYSRESPDELQGEVTVKPVPTSLSNPRRDLPSTNPSSDIRPTVFISSEKPKRGHKNKKENSSKKRHPASQRFKILYYRGTPWLLDDLGAETDQLIVDPADGEITIKIANSGIVRSISLKTVLKVLVGDTPSRKVRFELSKVEGQDTKLDLELSSSEEKKGLCSLLEKLKVDVREKEEEYIDRIFKKSERDHKHFAGTTNGHKRPLGLVEETGEAPNPPSGTAKRMRLSDALQHKDENLYVQTSSKTASEKRNSPSFPAITHNETPNPSRASSPSSGPQHSIGVEIPVKKSDQNLQTPTRSTRSMARQVPTTLVCDDDEGPGEGYTLELDHGVDKKMNKKPLVYPRFGKKKAEVNALDLERLAPHEFLNDNIIGFYIRFLEDHLQRCNAEVAKRVYFFNSYFFARLTNSPRGRRSVNYEGVEKWTRSVDLFSYDYVVVPINEDAHWYLAIICNLPYLEGIMDQSKPPASQQLSDTQEIPETPEPSLYGQERARQTTKEETIRQSLASMDMSDKQGAHEKGSKRGEEDWPEHAENPDPTPAKFSDFSSQAQPDSQKSAGSPKKSRKSKKRPPAGMKYDACQPIVITFDSLNQSRSSTISHLREYLFAEAKSKRGIEINKTMIKGMTAKEIPQQPNFSDCGLYLLAYLEKFVQDPDVFARRLLRKEMRSIEDWPPLQSGLLRTRLRKFMELLYNEQEQLTKAKADKDVLMVDQQPISYLLGTPATDVMKEKVKNQKNSPDVQVERSPPLSAKATKHARSREPSVQPRSPEPDIPHGQDTANAETQESVVLIDHKPRSHSTSPRRDAQDQHAKRVVVEVPDSQDQAKAPSTDAAQIIEHRSPQQQRKRADPVYVDDGDVVEDSAPQRKETGARRAESADVEIQVRGTPPPNVR</sequence>
<evidence type="ECO:0000256" key="5">
    <source>
        <dbReference type="ARBA" id="ARBA00022801"/>
    </source>
</evidence>
<feature type="compositionally biased region" description="Polar residues" evidence="6">
    <location>
        <begin position="378"/>
        <end position="396"/>
    </location>
</feature>
<name>A0A1L9T366_9EURO</name>
<feature type="compositionally biased region" description="Basic and acidic residues" evidence="6">
    <location>
        <begin position="1156"/>
        <end position="1169"/>
    </location>
</feature>
<evidence type="ECO:0000259" key="7">
    <source>
        <dbReference type="PROSITE" id="PS50600"/>
    </source>
</evidence>
<dbReference type="SUPFAM" id="SSF54001">
    <property type="entry name" value="Cysteine proteinases"/>
    <property type="match status" value="1"/>
</dbReference>
<evidence type="ECO:0000256" key="3">
    <source>
        <dbReference type="ARBA" id="ARBA00022670"/>
    </source>
</evidence>
<dbReference type="GO" id="GO:0016926">
    <property type="term" value="P:protein desumoylation"/>
    <property type="evidence" value="ECO:0007669"/>
    <property type="project" value="TreeGrafter"/>
</dbReference>
<reference evidence="9" key="1">
    <citation type="journal article" date="2017" name="Genome Biol.">
        <title>Comparative genomics reveals high biological diversity and specific adaptations in the industrially and medically important fungal genus Aspergillus.</title>
        <authorList>
            <person name="de Vries R.P."/>
            <person name="Riley R."/>
            <person name="Wiebenga A."/>
            <person name="Aguilar-Osorio G."/>
            <person name="Amillis S."/>
            <person name="Uchima C.A."/>
            <person name="Anderluh G."/>
            <person name="Asadollahi M."/>
            <person name="Askin M."/>
            <person name="Barry K."/>
            <person name="Battaglia E."/>
            <person name="Bayram O."/>
            <person name="Benocci T."/>
            <person name="Braus-Stromeyer S.A."/>
            <person name="Caldana C."/>
            <person name="Canovas D."/>
            <person name="Cerqueira G.C."/>
            <person name="Chen F."/>
            <person name="Chen W."/>
            <person name="Choi C."/>
            <person name="Clum A."/>
            <person name="Dos Santos R.A."/>
            <person name="Damasio A.R."/>
            <person name="Diallinas G."/>
            <person name="Emri T."/>
            <person name="Fekete E."/>
            <person name="Flipphi M."/>
            <person name="Freyberg S."/>
            <person name="Gallo A."/>
            <person name="Gournas C."/>
            <person name="Habgood R."/>
            <person name="Hainaut M."/>
            <person name="Harispe M.L."/>
            <person name="Henrissat B."/>
            <person name="Hilden K.S."/>
            <person name="Hope R."/>
            <person name="Hossain A."/>
            <person name="Karabika E."/>
            <person name="Karaffa L."/>
            <person name="Karanyi Z."/>
            <person name="Krasevec N."/>
            <person name="Kuo A."/>
            <person name="Kusch H."/>
            <person name="LaButti K."/>
            <person name="Lagendijk E.L."/>
            <person name="Lapidus A."/>
            <person name="Levasseur A."/>
            <person name="Lindquist E."/>
            <person name="Lipzen A."/>
            <person name="Logrieco A.F."/>
            <person name="MacCabe A."/>
            <person name="Maekelae M.R."/>
            <person name="Malavazi I."/>
            <person name="Melin P."/>
            <person name="Meyer V."/>
            <person name="Mielnichuk N."/>
            <person name="Miskei M."/>
            <person name="Molnar A.P."/>
            <person name="Mule G."/>
            <person name="Ngan C.Y."/>
            <person name="Orejas M."/>
            <person name="Orosz E."/>
            <person name="Ouedraogo J.P."/>
            <person name="Overkamp K.M."/>
            <person name="Park H.-S."/>
            <person name="Perrone G."/>
            <person name="Piumi F."/>
            <person name="Punt P.J."/>
            <person name="Ram A.F."/>
            <person name="Ramon A."/>
            <person name="Rauscher S."/>
            <person name="Record E."/>
            <person name="Riano-Pachon D.M."/>
            <person name="Robert V."/>
            <person name="Roehrig J."/>
            <person name="Ruller R."/>
            <person name="Salamov A."/>
            <person name="Salih N.S."/>
            <person name="Samson R.A."/>
            <person name="Sandor E."/>
            <person name="Sanguinetti M."/>
            <person name="Schuetze T."/>
            <person name="Sepcic K."/>
            <person name="Shelest E."/>
            <person name="Sherlock G."/>
            <person name="Sophianopoulou V."/>
            <person name="Squina F.M."/>
            <person name="Sun H."/>
            <person name="Susca A."/>
            <person name="Todd R.B."/>
            <person name="Tsang A."/>
            <person name="Unkles S.E."/>
            <person name="van de Wiele N."/>
            <person name="van Rossen-Uffink D."/>
            <person name="Oliveira J.V."/>
            <person name="Vesth T.C."/>
            <person name="Visser J."/>
            <person name="Yu J.-H."/>
            <person name="Zhou M."/>
            <person name="Andersen M.R."/>
            <person name="Archer D.B."/>
            <person name="Baker S.E."/>
            <person name="Benoit I."/>
            <person name="Brakhage A.A."/>
            <person name="Braus G.H."/>
            <person name="Fischer R."/>
            <person name="Frisvad J.C."/>
            <person name="Goldman G.H."/>
            <person name="Houbraken J."/>
            <person name="Oakley B."/>
            <person name="Pocsi I."/>
            <person name="Scazzocchio C."/>
            <person name="Seiboth B."/>
            <person name="vanKuyk P.A."/>
            <person name="Wortman J."/>
            <person name="Dyer P.S."/>
            <person name="Grigoriev I.V."/>
        </authorList>
    </citation>
    <scope>NUCLEOTIDE SEQUENCE [LARGE SCALE GENOMIC DNA]</scope>
    <source>
        <strain evidence="9">CBS 593.65</strain>
    </source>
</reference>
<feature type="compositionally biased region" description="Basic and acidic residues" evidence="6">
    <location>
        <begin position="1217"/>
        <end position="1230"/>
    </location>
</feature>
<feature type="compositionally biased region" description="Polar residues" evidence="6">
    <location>
        <begin position="618"/>
        <end position="635"/>
    </location>
</feature>
<dbReference type="Proteomes" id="UP000184356">
    <property type="component" value="Unassembled WGS sequence"/>
</dbReference>
<feature type="compositionally biased region" description="Basic residues" evidence="6">
    <location>
        <begin position="80"/>
        <end position="90"/>
    </location>
</feature>
<keyword evidence="5" id="KW-0378">Hydrolase</keyword>
<dbReference type="GO" id="GO:0006508">
    <property type="term" value="P:proteolysis"/>
    <property type="evidence" value="ECO:0007669"/>
    <property type="project" value="UniProtKB-KW"/>
</dbReference>
<feature type="compositionally biased region" description="Basic residues" evidence="6">
    <location>
        <begin position="917"/>
        <end position="926"/>
    </location>
</feature>
<dbReference type="GO" id="GO:0005634">
    <property type="term" value="C:nucleus"/>
    <property type="evidence" value="ECO:0007669"/>
    <property type="project" value="TreeGrafter"/>
</dbReference>
<feature type="region of interest" description="Disordered" evidence="6">
    <location>
        <begin position="1146"/>
        <end position="1246"/>
    </location>
</feature>
<evidence type="ECO:0000313" key="8">
    <source>
        <dbReference type="EMBL" id="OJJ53876.1"/>
    </source>
</evidence>
<protein>
    <recommendedName>
        <fullName evidence="7">Ubiquitin-like protease family profile domain-containing protein</fullName>
    </recommendedName>
</protein>
<feature type="compositionally biased region" description="Polar residues" evidence="6">
    <location>
        <begin position="239"/>
        <end position="248"/>
    </location>
</feature>
<proteinExistence type="inferred from homology"/>
<dbReference type="GO" id="GO:0070139">
    <property type="term" value="F:SUMO-specific endopeptidase activity"/>
    <property type="evidence" value="ECO:0007669"/>
    <property type="project" value="TreeGrafter"/>
</dbReference>
<dbReference type="EMBL" id="KV878596">
    <property type="protein sequence ID" value="OJJ53876.1"/>
    <property type="molecule type" value="Genomic_DNA"/>
</dbReference>
<feature type="region of interest" description="Disordered" evidence="6">
    <location>
        <begin position="1085"/>
        <end position="1132"/>
    </location>
</feature>
<keyword evidence="9" id="KW-1185">Reference proteome</keyword>
<feature type="region of interest" description="Disordered" evidence="6">
    <location>
        <begin position="65"/>
        <end position="424"/>
    </location>
</feature>
<feature type="compositionally biased region" description="Polar residues" evidence="6">
    <location>
        <begin position="179"/>
        <end position="194"/>
    </location>
</feature>
<feature type="domain" description="Ubiquitin-like protease family profile" evidence="7">
    <location>
        <begin position="708"/>
        <end position="1005"/>
    </location>
</feature>
<comment type="similarity">
    <text evidence="1">Belongs to the peptidase C48 family.</text>
</comment>
<keyword evidence="4" id="KW-0833">Ubl conjugation pathway</keyword>
<keyword evidence="2" id="KW-0597">Phosphoprotein</keyword>
<feature type="compositionally biased region" description="Basic and acidic residues" evidence="6">
    <location>
        <begin position="294"/>
        <end position="305"/>
    </location>
</feature>
<evidence type="ECO:0000256" key="6">
    <source>
        <dbReference type="SAM" id="MobiDB-lite"/>
    </source>
</evidence>
<dbReference type="PANTHER" id="PTHR46896">
    <property type="entry name" value="SENTRIN-SPECIFIC PROTEASE"/>
    <property type="match status" value="1"/>
</dbReference>
<dbReference type="OrthoDB" id="442460at2759"/>
<feature type="region of interest" description="Disordered" evidence="6">
    <location>
        <begin position="819"/>
        <end position="930"/>
    </location>
</feature>
<dbReference type="InterPro" id="IPR051947">
    <property type="entry name" value="Sentrin-specific_protease"/>
</dbReference>
<feature type="compositionally biased region" description="Basic and acidic residues" evidence="6">
    <location>
        <begin position="846"/>
        <end position="857"/>
    </location>
</feature>
<evidence type="ECO:0000313" key="9">
    <source>
        <dbReference type="Proteomes" id="UP000184356"/>
    </source>
</evidence>
<dbReference type="PROSITE" id="PS50600">
    <property type="entry name" value="ULP_PROTEASE"/>
    <property type="match status" value="1"/>
</dbReference>
<dbReference type="Pfam" id="PF02902">
    <property type="entry name" value="Peptidase_C48"/>
    <property type="match status" value="1"/>
</dbReference>
<feature type="region of interest" description="Disordered" evidence="6">
    <location>
        <begin position="548"/>
        <end position="580"/>
    </location>
</feature>
<dbReference type="PANTHER" id="PTHR46896:SF3">
    <property type="entry name" value="FI06413P-RELATED"/>
    <property type="match status" value="1"/>
</dbReference>
<evidence type="ECO:0000256" key="2">
    <source>
        <dbReference type="ARBA" id="ARBA00022553"/>
    </source>
</evidence>
<dbReference type="InterPro" id="IPR003653">
    <property type="entry name" value="Peptidase_C48_C"/>
</dbReference>
<keyword evidence="3" id="KW-0645">Protease</keyword>
<dbReference type="VEuPathDB" id="FungiDB:ASPSYDRAFT_506805"/>
<feature type="compositionally biased region" description="Polar residues" evidence="6">
    <location>
        <begin position="649"/>
        <end position="663"/>
    </location>
</feature>
<dbReference type="GeneID" id="63764203"/>
<feature type="compositionally biased region" description="Basic residues" evidence="6">
    <location>
        <begin position="408"/>
        <end position="424"/>
    </location>
</feature>
<dbReference type="InterPro" id="IPR038765">
    <property type="entry name" value="Papain-like_cys_pep_sf"/>
</dbReference>
<gene>
    <name evidence="8" type="ORF">ASPSYDRAFT_506805</name>
</gene>
<feature type="region of interest" description="Disordered" evidence="6">
    <location>
        <begin position="1"/>
        <end position="47"/>
    </location>
</feature>
<feature type="region of interest" description="Disordered" evidence="6">
    <location>
        <begin position="596"/>
        <end position="663"/>
    </location>
</feature>
<evidence type="ECO:0000256" key="4">
    <source>
        <dbReference type="ARBA" id="ARBA00022786"/>
    </source>
</evidence>
<dbReference type="GO" id="GO:0005737">
    <property type="term" value="C:cytoplasm"/>
    <property type="evidence" value="ECO:0007669"/>
    <property type="project" value="TreeGrafter"/>
</dbReference>
<dbReference type="STRING" id="1036612.A0A1L9T366"/>
<evidence type="ECO:0000256" key="1">
    <source>
        <dbReference type="ARBA" id="ARBA00005234"/>
    </source>
</evidence>
<feature type="compositionally biased region" description="Basic and acidic residues" evidence="6">
    <location>
        <begin position="866"/>
        <end position="890"/>
    </location>
</feature>
<accession>A0A1L9T366</accession>
<organism evidence="8 9">
    <name type="scientific">Aspergillus sydowii CBS 593.65</name>
    <dbReference type="NCBI Taxonomy" id="1036612"/>
    <lineage>
        <taxon>Eukaryota</taxon>
        <taxon>Fungi</taxon>
        <taxon>Dikarya</taxon>
        <taxon>Ascomycota</taxon>
        <taxon>Pezizomycotina</taxon>
        <taxon>Eurotiomycetes</taxon>
        <taxon>Eurotiomycetidae</taxon>
        <taxon>Eurotiales</taxon>
        <taxon>Aspergillaceae</taxon>
        <taxon>Aspergillus</taxon>
        <taxon>Aspergillus subgen. Nidulantes</taxon>
    </lineage>
</organism>
<feature type="compositionally biased region" description="Polar residues" evidence="6">
    <location>
        <begin position="900"/>
        <end position="910"/>
    </location>
</feature>
<feature type="compositionally biased region" description="Basic residues" evidence="6">
    <location>
        <begin position="275"/>
        <end position="285"/>
    </location>
</feature>
<dbReference type="RefSeq" id="XP_040697682.1">
    <property type="nucleotide sequence ID" value="XM_040848130.1"/>
</dbReference>